<dbReference type="CDD" id="cd21151">
    <property type="entry name" value="PUA_Nip7-like"/>
    <property type="match status" value="1"/>
</dbReference>
<evidence type="ECO:0000256" key="6">
    <source>
        <dbReference type="SAM" id="MobiDB-lite"/>
    </source>
</evidence>
<dbReference type="InterPro" id="IPR005155">
    <property type="entry name" value="UPF0113_PUA"/>
</dbReference>
<keyword evidence="5" id="KW-0862">Zinc</keyword>
<evidence type="ECO:0000313" key="8">
    <source>
        <dbReference type="EMBL" id="CAD7393830.1"/>
    </source>
</evidence>
<evidence type="ECO:0000256" key="4">
    <source>
        <dbReference type="ARBA" id="ARBA00022771"/>
    </source>
</evidence>
<dbReference type="SUPFAM" id="SSF88802">
    <property type="entry name" value="Pre-PUA domain"/>
    <property type="match status" value="1"/>
</dbReference>
<dbReference type="Pfam" id="PF17833">
    <property type="entry name" value="pre-PUA_NIP7"/>
    <property type="match status" value="1"/>
</dbReference>
<feature type="domain" description="PUA" evidence="7">
    <location>
        <begin position="563"/>
        <end position="641"/>
    </location>
</feature>
<dbReference type="InterPro" id="IPR002478">
    <property type="entry name" value="PUA"/>
</dbReference>
<comment type="function">
    <text evidence="1">Required for proper 34S pre-rRNA processing and 60S ribosome subunit assembly.</text>
</comment>
<feature type="compositionally biased region" description="Basic residues" evidence="6">
    <location>
        <begin position="400"/>
        <end position="409"/>
    </location>
</feature>
<dbReference type="SMART" id="SM00359">
    <property type="entry name" value="PUA"/>
    <property type="match status" value="1"/>
</dbReference>
<proteinExistence type="predicted"/>
<dbReference type="Pfam" id="PF05253">
    <property type="entry name" value="zf-U11-48K"/>
    <property type="match status" value="1"/>
</dbReference>
<dbReference type="Pfam" id="PF03657">
    <property type="entry name" value="UPF0113"/>
    <property type="match status" value="1"/>
</dbReference>
<dbReference type="AlphaFoldDB" id="A0A7R9CCC1"/>
<dbReference type="InterPro" id="IPR015947">
    <property type="entry name" value="PUA-like_sf"/>
</dbReference>
<protein>
    <recommendedName>
        <fullName evidence="2">60S ribosome subunit biogenesis protein NIP7 homolog</fullName>
    </recommendedName>
</protein>
<feature type="region of interest" description="Disordered" evidence="6">
    <location>
        <begin position="627"/>
        <end position="664"/>
    </location>
</feature>
<name>A0A7R9CCC1_TIMCR</name>
<evidence type="ECO:0000256" key="1">
    <source>
        <dbReference type="ARBA" id="ARBA00004087"/>
    </source>
</evidence>
<sequence>MQSGARRSAPDIVKPNLPTPSPLVFKWHAVRRATNVREARKVEAMGIKFVRIMLALTKRNKIRNEVFWARSWCTGSTSYSRGSKTEMIWACNEGKERMPKINFGNEVYGQTVPDNWALANWALGRLGTKKNHMGEGKIPCPLNATHFVQEQLMTYHMSFECTDRGGIERLQYQIEAPANTYFPPVEEPTLPPAEENWDSSDAPTYDLEQALSERAPVLRSLNVAPKAVRRNFHRQQRLIFSSGGHDNIKPEPAPIGVTLRQPRNDANAMIRQMVIGRGQPVGGSREPTLAGSVASVAMDTSVPHTKGRGVGPVKKLQVENVTSIAVGRGRAVRLSKMMLSLPLTKTYPSPEQWGLSRKQFWLEPVFNLKAVYTINAHAGLPTVWKTGKCQVTSEPAPKTTKGRPKKKLRIPPESNPSDDSDYSQQDSDKELVLSTTSDEESNIQILDCPITPETCSTGDFLVVKMYGKTKDTFKFYVSKITLKMTDNIGANVKLLIDRPDGTYCFRQKKERVYYISEKNLQLALTIAPEHLVSFGTCFGKFTKTGKFRLHITALSYLAPYAQYKIWLKPSAEQQFLYGHHILKSGLGRITENTPKYHGVIVLSMNDLPLGFGVAAKTTAECKHADPMAISGIPNSDRHPNIHTRDPPTHKSVRATHWQSQSNTV</sequence>
<dbReference type="CDD" id="cd21146">
    <property type="entry name" value="Nip7_N_euk"/>
    <property type="match status" value="1"/>
</dbReference>
<dbReference type="EMBL" id="OC316808">
    <property type="protein sequence ID" value="CAD7393830.1"/>
    <property type="molecule type" value="Genomic_DNA"/>
</dbReference>
<dbReference type="PROSITE" id="PS50890">
    <property type="entry name" value="PUA"/>
    <property type="match status" value="1"/>
</dbReference>
<dbReference type="Gene3D" id="3.10.450.220">
    <property type="match status" value="1"/>
</dbReference>
<evidence type="ECO:0000256" key="2">
    <source>
        <dbReference type="ARBA" id="ARBA00018162"/>
    </source>
</evidence>
<dbReference type="FunFam" id="3.10.450.220:FF:000001">
    <property type="entry name" value="60S ribosome subunit biogenesis protein NIP7 homolog"/>
    <property type="match status" value="1"/>
</dbReference>
<dbReference type="InterPro" id="IPR040598">
    <property type="entry name" value="NIP7_N"/>
</dbReference>
<accession>A0A7R9CCC1</accession>
<dbReference type="Gene3D" id="2.30.130.10">
    <property type="entry name" value="PUA domain"/>
    <property type="match status" value="1"/>
</dbReference>
<feature type="compositionally biased region" description="Basic and acidic residues" evidence="6">
    <location>
        <begin position="635"/>
        <end position="648"/>
    </location>
</feature>
<reference evidence="8" key="1">
    <citation type="submission" date="2020-11" db="EMBL/GenBank/DDBJ databases">
        <authorList>
            <person name="Tran Van P."/>
        </authorList>
    </citation>
    <scope>NUCLEOTIDE SEQUENCE</scope>
</reference>
<dbReference type="InterPro" id="IPR055359">
    <property type="entry name" value="Nip7_N_euk"/>
</dbReference>
<evidence type="ECO:0000259" key="7">
    <source>
        <dbReference type="SMART" id="SM00359"/>
    </source>
</evidence>
<dbReference type="SUPFAM" id="SSF88697">
    <property type="entry name" value="PUA domain-like"/>
    <property type="match status" value="1"/>
</dbReference>
<keyword evidence="4" id="KW-0863">Zinc-finger</keyword>
<dbReference type="InterPro" id="IPR022776">
    <property type="entry name" value="TRM13/UPF0224_CHHC_Znf_dom"/>
</dbReference>
<dbReference type="GO" id="GO:0003723">
    <property type="term" value="F:RNA binding"/>
    <property type="evidence" value="ECO:0007669"/>
    <property type="project" value="InterPro"/>
</dbReference>
<dbReference type="InterPro" id="IPR036974">
    <property type="entry name" value="PUA_sf"/>
</dbReference>
<keyword evidence="3" id="KW-0479">Metal-binding</keyword>
<organism evidence="8">
    <name type="scientific">Timema cristinae</name>
    <name type="common">Walking stick</name>
    <dbReference type="NCBI Taxonomy" id="61476"/>
    <lineage>
        <taxon>Eukaryota</taxon>
        <taxon>Metazoa</taxon>
        <taxon>Ecdysozoa</taxon>
        <taxon>Arthropoda</taxon>
        <taxon>Hexapoda</taxon>
        <taxon>Insecta</taxon>
        <taxon>Pterygota</taxon>
        <taxon>Neoptera</taxon>
        <taxon>Polyneoptera</taxon>
        <taxon>Phasmatodea</taxon>
        <taxon>Timematodea</taxon>
        <taxon>Timematoidea</taxon>
        <taxon>Timematidae</taxon>
        <taxon>Timema</taxon>
    </lineage>
</organism>
<gene>
    <name evidence="8" type="ORF">TCEB3V08_LOCUS1789</name>
</gene>
<dbReference type="GO" id="GO:0008270">
    <property type="term" value="F:zinc ion binding"/>
    <property type="evidence" value="ECO:0007669"/>
    <property type="project" value="UniProtKB-KW"/>
</dbReference>
<evidence type="ECO:0000256" key="3">
    <source>
        <dbReference type="ARBA" id="ARBA00022723"/>
    </source>
</evidence>
<evidence type="ECO:0000256" key="5">
    <source>
        <dbReference type="ARBA" id="ARBA00022833"/>
    </source>
</evidence>
<feature type="region of interest" description="Disordered" evidence="6">
    <location>
        <begin position="391"/>
        <end position="438"/>
    </location>
</feature>